<reference evidence="4 5" key="1">
    <citation type="submission" date="2019-03" db="EMBL/GenBank/DDBJ databases">
        <title>Genomic Encyclopedia of Archaeal and Bacterial Type Strains, Phase II (KMG-II): from individual species to whole genera.</title>
        <authorList>
            <person name="Goeker M."/>
        </authorList>
    </citation>
    <scope>NUCLEOTIDE SEQUENCE [LARGE SCALE GENOMIC DNA]</scope>
    <source>
        <strain evidence="4 5">ATCC 25309</strain>
    </source>
</reference>
<name>A0A4R7SU64_9BACT</name>
<dbReference type="InterPro" id="IPR050300">
    <property type="entry name" value="GDXG_lipolytic_enzyme"/>
</dbReference>
<dbReference type="AlphaFoldDB" id="A0A4R7SU64"/>
<keyword evidence="2" id="KW-0732">Signal</keyword>
<protein>
    <submittedName>
        <fullName evidence="4">Acetyl esterase/lipase</fullName>
    </submittedName>
</protein>
<dbReference type="SUPFAM" id="SSF53474">
    <property type="entry name" value="alpha/beta-Hydrolases"/>
    <property type="match status" value="1"/>
</dbReference>
<evidence type="ECO:0000313" key="5">
    <source>
        <dbReference type="Proteomes" id="UP000295662"/>
    </source>
</evidence>
<accession>A0A4R7SU64</accession>
<dbReference type="Proteomes" id="UP000295662">
    <property type="component" value="Unassembled WGS sequence"/>
</dbReference>
<feature type="chain" id="PRO_5020528051" evidence="2">
    <location>
        <begin position="22"/>
        <end position="296"/>
    </location>
</feature>
<comment type="caution">
    <text evidence="4">The sequence shown here is derived from an EMBL/GenBank/DDBJ whole genome shotgun (WGS) entry which is preliminary data.</text>
</comment>
<dbReference type="Pfam" id="PF20434">
    <property type="entry name" value="BD-FAE"/>
    <property type="match status" value="1"/>
</dbReference>
<keyword evidence="1" id="KW-0378">Hydrolase</keyword>
<proteinExistence type="predicted"/>
<dbReference type="OrthoDB" id="24847at2"/>
<evidence type="ECO:0000256" key="1">
    <source>
        <dbReference type="ARBA" id="ARBA00022801"/>
    </source>
</evidence>
<dbReference type="InterPro" id="IPR029058">
    <property type="entry name" value="AB_hydrolase_fold"/>
</dbReference>
<keyword evidence="5" id="KW-1185">Reference proteome</keyword>
<organism evidence="4 5">
    <name type="scientific">Prosthecobacter fusiformis</name>
    <dbReference type="NCBI Taxonomy" id="48464"/>
    <lineage>
        <taxon>Bacteria</taxon>
        <taxon>Pseudomonadati</taxon>
        <taxon>Verrucomicrobiota</taxon>
        <taxon>Verrucomicrobiia</taxon>
        <taxon>Verrucomicrobiales</taxon>
        <taxon>Verrucomicrobiaceae</taxon>
        <taxon>Prosthecobacter</taxon>
    </lineage>
</organism>
<sequence length="296" mass="32548">MKISRLSFLSAGLALAGSFLAVVVRAETPAPAAVVVAAPKIEYQLDEGIPYQSEEVIAGSDYAKTQCLVDFYHPVGVKDYPTVVYYHGGGLRNGKRSIPKELKERGWGVVGVGYRLHPKVQHPVYIEDAAAALAWTFKNIGKHGGDPKKIFVTGISAGGYLTAMIGLDKSYLAKHEIDADSIAALIPVTGQMITHQTVRLEQGIEPSRFRPTIDRFGPLYHVRKEAPPTYCITGGWGTDMLMRAEENLYFVSMLKLVGHTQHEHVVIEGADHSRCGKECWPHVIHFVEKTLAAQEK</sequence>
<dbReference type="Gene3D" id="3.40.50.1820">
    <property type="entry name" value="alpha/beta hydrolase"/>
    <property type="match status" value="1"/>
</dbReference>
<feature type="domain" description="BD-FAE-like" evidence="3">
    <location>
        <begin position="70"/>
        <end position="170"/>
    </location>
</feature>
<dbReference type="InterPro" id="IPR049492">
    <property type="entry name" value="BD-FAE-like_dom"/>
</dbReference>
<dbReference type="PANTHER" id="PTHR48081">
    <property type="entry name" value="AB HYDROLASE SUPERFAMILY PROTEIN C4A8.06C"/>
    <property type="match status" value="1"/>
</dbReference>
<evidence type="ECO:0000313" key="4">
    <source>
        <dbReference type="EMBL" id="TDU81857.1"/>
    </source>
</evidence>
<dbReference type="PANTHER" id="PTHR48081:SF9">
    <property type="entry name" value="CARBOXYLESTERASE"/>
    <property type="match status" value="1"/>
</dbReference>
<dbReference type="EMBL" id="SOCA01000001">
    <property type="protein sequence ID" value="TDU81857.1"/>
    <property type="molecule type" value="Genomic_DNA"/>
</dbReference>
<dbReference type="RefSeq" id="WP_133793770.1">
    <property type="nucleotide sequence ID" value="NZ_SOCA01000001.1"/>
</dbReference>
<gene>
    <name evidence="4" type="ORF">EI77_01169</name>
</gene>
<evidence type="ECO:0000259" key="3">
    <source>
        <dbReference type="Pfam" id="PF20434"/>
    </source>
</evidence>
<evidence type="ECO:0000256" key="2">
    <source>
        <dbReference type="SAM" id="SignalP"/>
    </source>
</evidence>
<dbReference type="GO" id="GO:0016787">
    <property type="term" value="F:hydrolase activity"/>
    <property type="evidence" value="ECO:0007669"/>
    <property type="project" value="UniProtKB-KW"/>
</dbReference>
<feature type="signal peptide" evidence="2">
    <location>
        <begin position="1"/>
        <end position="21"/>
    </location>
</feature>